<feature type="compositionally biased region" description="Basic and acidic residues" evidence="6">
    <location>
        <begin position="191"/>
        <end position="200"/>
    </location>
</feature>
<dbReference type="Proteomes" id="UP000594263">
    <property type="component" value="Unplaced"/>
</dbReference>
<feature type="region of interest" description="Disordered" evidence="6">
    <location>
        <begin position="391"/>
        <end position="418"/>
    </location>
</feature>
<feature type="compositionally biased region" description="Low complexity" evidence="6">
    <location>
        <begin position="273"/>
        <end position="287"/>
    </location>
</feature>
<protein>
    <recommendedName>
        <fullName evidence="7">ENTH domain-containing protein</fullName>
    </recommendedName>
</protein>
<dbReference type="Pfam" id="PF01417">
    <property type="entry name" value="ENTH"/>
    <property type="match status" value="1"/>
</dbReference>
<dbReference type="FunFam" id="1.25.40.90:FF:000006">
    <property type="entry name" value="Clathrin interactor 1"/>
    <property type="match status" value="1"/>
</dbReference>
<dbReference type="GO" id="GO:0005768">
    <property type="term" value="C:endosome"/>
    <property type="evidence" value="ECO:0007669"/>
    <property type="project" value="TreeGrafter"/>
</dbReference>
<keyword evidence="4" id="KW-0333">Golgi apparatus</keyword>
<dbReference type="PANTHER" id="PTHR12276">
    <property type="entry name" value="EPSIN/ENT-RELATED"/>
    <property type="match status" value="1"/>
</dbReference>
<feature type="compositionally biased region" description="Basic and acidic residues" evidence="6">
    <location>
        <begin position="212"/>
        <end position="231"/>
    </location>
</feature>
<keyword evidence="9" id="KW-1185">Reference proteome</keyword>
<comment type="subcellular location">
    <subcellularLocation>
        <location evidence="1">Cytoplasmic vesicle</location>
        <location evidence="1">Clathrin-coated vesicle</location>
    </subcellularLocation>
    <subcellularLocation>
        <location evidence="2">Golgi apparatus</location>
    </subcellularLocation>
</comment>
<dbReference type="GO" id="GO:0005794">
    <property type="term" value="C:Golgi apparatus"/>
    <property type="evidence" value="ECO:0007669"/>
    <property type="project" value="UniProtKB-SubCell"/>
</dbReference>
<dbReference type="InterPro" id="IPR013809">
    <property type="entry name" value="ENTH"/>
</dbReference>
<accession>A0A7N0RC99</accession>
<evidence type="ECO:0000313" key="9">
    <source>
        <dbReference type="Proteomes" id="UP000594263"/>
    </source>
</evidence>
<dbReference type="Gene3D" id="1.25.40.90">
    <property type="match status" value="1"/>
</dbReference>
<evidence type="ECO:0000256" key="5">
    <source>
        <dbReference type="ARBA" id="ARBA00023329"/>
    </source>
</evidence>
<proteinExistence type="inferred from homology"/>
<feature type="compositionally biased region" description="Basic and acidic residues" evidence="6">
    <location>
        <begin position="129"/>
        <end position="182"/>
    </location>
</feature>
<dbReference type="AlphaFoldDB" id="A0A7N0RC99"/>
<dbReference type="GO" id="GO:0030125">
    <property type="term" value="C:clathrin vesicle coat"/>
    <property type="evidence" value="ECO:0007669"/>
    <property type="project" value="TreeGrafter"/>
</dbReference>
<evidence type="ECO:0000256" key="4">
    <source>
        <dbReference type="ARBA" id="ARBA00023034"/>
    </source>
</evidence>
<keyword evidence="5" id="KW-0968">Cytoplasmic vesicle</keyword>
<dbReference type="Gramene" id="Kaladp0008s0213.1.v1.1">
    <property type="protein sequence ID" value="Kaladp0008s0213.1.v1.1"/>
    <property type="gene ID" value="Kaladp0008s0213.v1.1"/>
</dbReference>
<evidence type="ECO:0000256" key="3">
    <source>
        <dbReference type="ARBA" id="ARBA00010130"/>
    </source>
</evidence>
<dbReference type="PANTHER" id="PTHR12276:SF91">
    <property type="entry name" value="CLATHRIN INTERACTOR EPSIN 2-RELATED"/>
    <property type="match status" value="1"/>
</dbReference>
<evidence type="ECO:0000259" key="7">
    <source>
        <dbReference type="PROSITE" id="PS50942"/>
    </source>
</evidence>
<feature type="compositionally biased region" description="Basic and acidic residues" evidence="6">
    <location>
        <begin position="89"/>
        <end position="99"/>
    </location>
</feature>
<dbReference type="PROSITE" id="PS50942">
    <property type="entry name" value="ENTH"/>
    <property type="match status" value="1"/>
</dbReference>
<dbReference type="EnsemblPlants" id="Kaladp0008s0213.1.v1.1">
    <property type="protein sequence ID" value="Kaladp0008s0213.1.v1.1"/>
    <property type="gene ID" value="Kaladp0008s0213.v1.1"/>
</dbReference>
<comment type="similarity">
    <text evidence="3">Belongs to the epsin family.</text>
</comment>
<feature type="domain" description="ENTH" evidence="7">
    <location>
        <begin position="1"/>
        <end position="88"/>
    </location>
</feature>
<dbReference type="CDD" id="cd03571">
    <property type="entry name" value="ENTH"/>
    <property type="match status" value="1"/>
</dbReference>
<evidence type="ECO:0000313" key="8">
    <source>
        <dbReference type="EnsemblPlants" id="Kaladp0008s0213.1.v1.1"/>
    </source>
</evidence>
<reference evidence="8" key="1">
    <citation type="submission" date="2021-01" db="UniProtKB">
        <authorList>
            <consortium name="EnsemblPlants"/>
        </authorList>
    </citation>
    <scope>IDENTIFICATION</scope>
</reference>
<dbReference type="GO" id="GO:0030276">
    <property type="term" value="F:clathrin binding"/>
    <property type="evidence" value="ECO:0007669"/>
    <property type="project" value="TreeGrafter"/>
</dbReference>
<organism evidence="8 9">
    <name type="scientific">Kalanchoe fedtschenkoi</name>
    <name type="common">Lavender scallops</name>
    <name type="synonym">South American air plant</name>
    <dbReference type="NCBI Taxonomy" id="63787"/>
    <lineage>
        <taxon>Eukaryota</taxon>
        <taxon>Viridiplantae</taxon>
        <taxon>Streptophyta</taxon>
        <taxon>Embryophyta</taxon>
        <taxon>Tracheophyta</taxon>
        <taxon>Spermatophyta</taxon>
        <taxon>Magnoliopsida</taxon>
        <taxon>eudicotyledons</taxon>
        <taxon>Gunneridae</taxon>
        <taxon>Pentapetalae</taxon>
        <taxon>Saxifragales</taxon>
        <taxon>Crassulaceae</taxon>
        <taxon>Kalanchoe</taxon>
    </lineage>
</organism>
<dbReference type="SMART" id="SM00273">
    <property type="entry name" value="ENTH"/>
    <property type="match status" value="1"/>
</dbReference>
<feature type="region of interest" description="Disordered" evidence="6">
    <location>
        <begin position="432"/>
        <end position="454"/>
    </location>
</feature>
<feature type="region of interest" description="Disordered" evidence="6">
    <location>
        <begin position="738"/>
        <end position="768"/>
    </location>
</feature>
<dbReference type="OMA" id="THQGHEM"/>
<evidence type="ECO:0000256" key="1">
    <source>
        <dbReference type="ARBA" id="ARBA00004132"/>
    </source>
</evidence>
<dbReference type="GO" id="GO:0005886">
    <property type="term" value="C:plasma membrane"/>
    <property type="evidence" value="ECO:0007669"/>
    <property type="project" value="TreeGrafter"/>
</dbReference>
<name>A0A7N0RC99_KALFE</name>
<dbReference type="GO" id="GO:0006897">
    <property type="term" value="P:endocytosis"/>
    <property type="evidence" value="ECO:0007669"/>
    <property type="project" value="TreeGrafter"/>
</dbReference>
<evidence type="ECO:0000256" key="6">
    <source>
        <dbReference type="SAM" id="MobiDB-lite"/>
    </source>
</evidence>
<dbReference type="SUPFAM" id="SSF48464">
    <property type="entry name" value="ENTH/VHS domain"/>
    <property type="match status" value="1"/>
</dbReference>
<feature type="region of interest" description="Disordered" evidence="6">
    <location>
        <begin position="89"/>
        <end position="319"/>
    </location>
</feature>
<evidence type="ECO:0000256" key="2">
    <source>
        <dbReference type="ARBA" id="ARBA00004555"/>
    </source>
</evidence>
<dbReference type="InterPro" id="IPR008942">
    <property type="entry name" value="ENTH_VHS"/>
</dbReference>
<dbReference type="GO" id="GO:0005543">
    <property type="term" value="F:phospholipid binding"/>
    <property type="evidence" value="ECO:0007669"/>
    <property type="project" value="TreeGrafter"/>
</dbReference>
<sequence>MGVIWKRINDTGKNWRHVYKGLTVLEYLVANGSERVIDEIREHAYQISTLSDFQYIDSSGRDQGNNVRKKSQSLVQLVNDKERIAEVRQKAAANRDKFRSASSTGGMYRPNSYSGGYGDRFEDDQNGYGKDRESGYREDDRYGRFGDSYNHDGDRYSRDSDERCDRDGYRDDDYRGRSRSVEGQKYGSRSRSYDRVRDCAYEDDGNYSSRDSGARADEQSQDERRLDRKSSEQNLGAPPSYEEAVSGGKSPAQSEKGGISAVNHSASPPPTGTTPSQSPSLPTPSVSHNAPVQLVSPGFDSVDEFDPRGPVSAPAPANYTNGSAGGFHSDALSLVPVSSTETSAAPQSSFSASAVAFDQHFEDPFGDAPFRAVPQVNNNSVQAQIVNHTQSYQPSTIQSPDPAQSPQHSTTESSFSGQQNQEIDILAGILPLAEAPQPPPPASSTQTNLPSSDGCFNYQAGASAQNGQIMQQNDGYFQQQVPTNPISFYKAHQASPDATMQLNNGVRSQPGSFQGAPHMSTPNHIASYPQHHNDGFIQQTSSAPLPIEHNKESVIPQSSPAQFAPQVSGVSSDVVASQPGQFGVGRQPAKNKFETKSTVWADTLSRGLVNLNISGSKTNPLADIGVDFDALNRKEKRMERPSAASPISAITMGKAMGSGSGMGRTGAGAIRPPATPMVGSGVGMPSYGGMNQQAMGMNRAPGIGMNMGMGQGSQVQQQPTDSIYGSQQPMMGFGYGPQRPMMGGGSNPQPPMMGGGYNSQQPFGRGYP</sequence>